<dbReference type="AlphaFoldDB" id="A0A132AF80"/>
<name>A0A132AF80_SARSC</name>
<evidence type="ECO:0000313" key="2">
    <source>
        <dbReference type="Proteomes" id="UP000616769"/>
    </source>
</evidence>
<sequence>MSTRHYNVLVKIYELVYNGFPDFDQIFDEETFYISAFAITIVSIATCFVLSRFITLREADI</sequence>
<dbReference type="VEuPathDB" id="VectorBase:SSCA000043"/>
<protein>
    <submittedName>
        <fullName evidence="1">Uncharacterized protein</fullName>
    </submittedName>
</protein>
<proteinExistence type="predicted"/>
<gene>
    <name evidence="1" type="ORF">QR98_0077480</name>
</gene>
<comment type="caution">
    <text evidence="1">The sequence shown here is derived from an EMBL/GenBank/DDBJ whole genome shotgun (WGS) entry which is preliminary data.</text>
</comment>
<organism evidence="1 2">
    <name type="scientific">Sarcoptes scabiei</name>
    <name type="common">Itch mite</name>
    <name type="synonym">Acarus scabiei</name>
    <dbReference type="NCBI Taxonomy" id="52283"/>
    <lineage>
        <taxon>Eukaryota</taxon>
        <taxon>Metazoa</taxon>
        <taxon>Ecdysozoa</taxon>
        <taxon>Arthropoda</taxon>
        <taxon>Chelicerata</taxon>
        <taxon>Arachnida</taxon>
        <taxon>Acari</taxon>
        <taxon>Acariformes</taxon>
        <taxon>Sarcoptiformes</taxon>
        <taxon>Astigmata</taxon>
        <taxon>Psoroptidia</taxon>
        <taxon>Sarcoptoidea</taxon>
        <taxon>Sarcoptidae</taxon>
        <taxon>Sarcoptinae</taxon>
        <taxon>Sarcoptes</taxon>
    </lineage>
</organism>
<dbReference type="EMBL" id="JXLN01013275">
    <property type="protein sequence ID" value="KPM09215.1"/>
    <property type="molecule type" value="Genomic_DNA"/>
</dbReference>
<accession>A0A132AF80</accession>
<reference evidence="1 2" key="1">
    <citation type="journal article" date="2015" name="Parasit. Vectors">
        <title>Draft genome of the scabies mite.</title>
        <authorList>
            <person name="Rider S.D.Jr."/>
            <person name="Morgan M.S."/>
            <person name="Arlian L.G."/>
        </authorList>
    </citation>
    <scope>NUCLEOTIDE SEQUENCE [LARGE SCALE GENOMIC DNA]</scope>
    <source>
        <strain evidence="1">Arlian Lab</strain>
    </source>
</reference>
<evidence type="ECO:0000313" key="1">
    <source>
        <dbReference type="EMBL" id="KPM09215.1"/>
    </source>
</evidence>
<dbReference type="Proteomes" id="UP000616769">
    <property type="component" value="Unassembled WGS sequence"/>
</dbReference>